<gene>
    <name evidence="3" type="ORF">CDV36_010011</name>
</gene>
<keyword evidence="2" id="KW-0472">Membrane</keyword>
<feature type="compositionally biased region" description="Low complexity" evidence="1">
    <location>
        <begin position="35"/>
        <end position="45"/>
    </location>
</feature>
<dbReference type="EMBL" id="NKUJ01000205">
    <property type="protein sequence ID" value="RMJ10381.1"/>
    <property type="molecule type" value="Genomic_DNA"/>
</dbReference>
<accession>A0A3M2RYK4</accession>
<evidence type="ECO:0000256" key="1">
    <source>
        <dbReference type="SAM" id="MobiDB-lite"/>
    </source>
</evidence>
<protein>
    <submittedName>
        <fullName evidence="3">Uncharacterized protein</fullName>
    </submittedName>
</protein>
<comment type="caution">
    <text evidence="3">The sequence shown here is derived from an EMBL/GenBank/DDBJ whole genome shotgun (WGS) entry which is preliminary data.</text>
</comment>
<evidence type="ECO:0000256" key="2">
    <source>
        <dbReference type="SAM" id="Phobius"/>
    </source>
</evidence>
<keyword evidence="4" id="KW-1185">Reference proteome</keyword>
<feature type="region of interest" description="Disordered" evidence="1">
    <location>
        <begin position="71"/>
        <end position="92"/>
    </location>
</feature>
<proteinExistence type="predicted"/>
<reference evidence="3 4" key="1">
    <citation type="submission" date="2017-06" db="EMBL/GenBank/DDBJ databases">
        <title>Comparative genomic analysis of Ambrosia Fusariam Clade fungi.</title>
        <authorList>
            <person name="Stajich J.E."/>
            <person name="Carrillo J."/>
            <person name="Kijimoto T."/>
            <person name="Eskalen A."/>
            <person name="O'Donnell K."/>
            <person name="Kasson M."/>
        </authorList>
    </citation>
    <scope>NUCLEOTIDE SEQUENCE [LARGE SCALE GENOMIC DNA]</scope>
    <source>
        <strain evidence="3">UCR3666</strain>
    </source>
</reference>
<feature type="compositionally biased region" description="Basic and acidic residues" evidence="1">
    <location>
        <begin position="79"/>
        <end position="90"/>
    </location>
</feature>
<feature type="transmembrane region" description="Helical" evidence="2">
    <location>
        <begin position="120"/>
        <end position="140"/>
    </location>
</feature>
<evidence type="ECO:0000313" key="4">
    <source>
        <dbReference type="Proteomes" id="UP000277212"/>
    </source>
</evidence>
<evidence type="ECO:0000313" key="3">
    <source>
        <dbReference type="EMBL" id="RMJ10381.1"/>
    </source>
</evidence>
<dbReference type="AlphaFoldDB" id="A0A3M2RYK4"/>
<name>A0A3M2RYK4_9HYPO</name>
<feature type="region of interest" description="Disordered" evidence="1">
    <location>
        <begin position="1"/>
        <end position="45"/>
    </location>
</feature>
<organism evidence="3 4">
    <name type="scientific">Fusarium kuroshium</name>
    <dbReference type="NCBI Taxonomy" id="2010991"/>
    <lineage>
        <taxon>Eukaryota</taxon>
        <taxon>Fungi</taxon>
        <taxon>Dikarya</taxon>
        <taxon>Ascomycota</taxon>
        <taxon>Pezizomycotina</taxon>
        <taxon>Sordariomycetes</taxon>
        <taxon>Hypocreomycetidae</taxon>
        <taxon>Hypocreales</taxon>
        <taxon>Nectriaceae</taxon>
        <taxon>Fusarium</taxon>
        <taxon>Fusarium solani species complex</taxon>
    </lineage>
</organism>
<sequence length="150" mass="16779">MQENGSKQQPEVFHPDPEEGLADSKSRVEDSIDPSPGASESCSSSLDIICRPQSPHVHFSDKVQTFIIGGSDGVSDDLEQPRDRGMDHTKGTRPRTSLAFRLKWLRFPTKRGHEYLKTHLIVALAAFTILLLIFLLYVIIRFLHANPPSS</sequence>
<dbReference type="Proteomes" id="UP000277212">
    <property type="component" value="Unassembled WGS sequence"/>
</dbReference>
<keyword evidence="2" id="KW-0812">Transmembrane</keyword>
<feature type="compositionally biased region" description="Basic and acidic residues" evidence="1">
    <location>
        <begin position="13"/>
        <end position="30"/>
    </location>
</feature>
<keyword evidence="2" id="KW-1133">Transmembrane helix</keyword>